<dbReference type="RefSeq" id="WP_227310749.1">
    <property type="nucleotide sequence ID" value="NZ_JAESVA010000020.1"/>
</dbReference>
<protein>
    <submittedName>
        <fullName evidence="1">Uncharacterized protein</fullName>
    </submittedName>
</protein>
<gene>
    <name evidence="1" type="ORF">ACELLULO517_27470</name>
</gene>
<dbReference type="AlphaFoldDB" id="A0A963Z7I6"/>
<sequence length="86" mass="9435">MEGVMTMCFIDTMAPASPAQRQAWQAVLDLQRDHQRAPRIMFRKACNGAPPADNLMSFLQATVVSDEGVMVRIGATLTALAQERVT</sequence>
<name>A0A963Z7I6_9PROT</name>
<comment type="caution">
    <text evidence="1">The sequence shown here is derived from an EMBL/GenBank/DDBJ whole genome shotgun (WGS) entry which is preliminary data.</text>
</comment>
<keyword evidence="2" id="KW-1185">Reference proteome</keyword>
<proteinExistence type="predicted"/>
<evidence type="ECO:0000313" key="2">
    <source>
        <dbReference type="Proteomes" id="UP000721844"/>
    </source>
</evidence>
<organism evidence="1 2">
    <name type="scientific">Acidisoma cellulosilyticum</name>
    <dbReference type="NCBI Taxonomy" id="2802395"/>
    <lineage>
        <taxon>Bacteria</taxon>
        <taxon>Pseudomonadati</taxon>
        <taxon>Pseudomonadota</taxon>
        <taxon>Alphaproteobacteria</taxon>
        <taxon>Acetobacterales</taxon>
        <taxon>Acidocellaceae</taxon>
        <taxon>Acidisoma</taxon>
    </lineage>
</organism>
<dbReference type="Proteomes" id="UP000721844">
    <property type="component" value="Unassembled WGS sequence"/>
</dbReference>
<accession>A0A963Z7I6</accession>
<evidence type="ECO:0000313" key="1">
    <source>
        <dbReference type="EMBL" id="MCB8884008.1"/>
    </source>
</evidence>
<dbReference type="EMBL" id="JAESVA010000020">
    <property type="protein sequence ID" value="MCB8884008.1"/>
    <property type="molecule type" value="Genomic_DNA"/>
</dbReference>
<reference evidence="1 2" key="1">
    <citation type="journal article" date="2021" name="Microorganisms">
        <title>Acidisoma silvae sp. nov. and Acidisomacellulosilytica sp. nov., Two Acidophilic Bacteria Isolated from Decaying Wood, Hydrolyzing Cellulose and Producing Poly-3-hydroxybutyrate.</title>
        <authorList>
            <person name="Mieszkin S."/>
            <person name="Pouder E."/>
            <person name="Uroz S."/>
            <person name="Simon-Colin C."/>
            <person name="Alain K."/>
        </authorList>
    </citation>
    <scope>NUCLEOTIDE SEQUENCE [LARGE SCALE GENOMIC DNA]</scope>
    <source>
        <strain evidence="1 2">HW T5.17</strain>
    </source>
</reference>